<proteinExistence type="predicted"/>
<dbReference type="HOGENOM" id="CLU_095686_0_0_12"/>
<feature type="domain" description="AMMECR1" evidence="2">
    <location>
        <begin position="43"/>
        <end position="232"/>
    </location>
</feature>
<dbReference type="InterPro" id="IPR023473">
    <property type="entry name" value="AMMECR1"/>
</dbReference>
<dbReference type="STRING" id="1307761.L21SP2_2881"/>
<dbReference type="Gene3D" id="3.30.1490.150">
    <property type="entry name" value="Hypothetical protein ph0010, domain 2"/>
    <property type="match status" value="1"/>
</dbReference>
<sequence length="234" mass="25193">MSPDQASSGPSGLPSPNPRQKLLLLAYIRRVLRHDLGMEGTDSGDVPGHGSDSISASPFDPPAVSAVEFSGDERVLLKPFLSLRCGLFVTLKKSRELRGCIGRIVTDQPLEHSLAAVSRNAAFRDRRFPPLQAGELPECEISLSLLSPPEPAEGPEAFRVGEHGIIISLSGRSAVFLPEVAVEQGWDASHTLQRLCLKAGLPSHAWQDPRMSFQLFSSLHMSESDPDISPGAPS</sequence>
<dbReference type="SUPFAM" id="SSF143447">
    <property type="entry name" value="AMMECR1-like"/>
    <property type="match status" value="1"/>
</dbReference>
<evidence type="ECO:0000313" key="4">
    <source>
        <dbReference type="Proteomes" id="UP000018680"/>
    </source>
</evidence>
<dbReference type="InterPro" id="IPR027485">
    <property type="entry name" value="AMMECR1_N"/>
</dbReference>
<gene>
    <name evidence="3" type="ORF">L21SP2_2881</name>
</gene>
<dbReference type="NCBIfam" id="TIGR00296">
    <property type="entry name" value="TIGR00296 family protein"/>
    <property type="match status" value="1"/>
</dbReference>
<protein>
    <submittedName>
        <fullName evidence="3">Putative ACR</fullName>
    </submittedName>
</protein>
<dbReference type="PROSITE" id="PS51112">
    <property type="entry name" value="AMMECR1"/>
    <property type="match status" value="1"/>
</dbReference>
<dbReference type="RefSeq" id="WP_024269126.1">
    <property type="nucleotide sequence ID" value="NC_023035.1"/>
</dbReference>
<dbReference type="KEGG" id="slr:L21SP2_2881"/>
<accession>V5WL04</accession>
<organism evidence="3 4">
    <name type="scientific">Salinispira pacifica</name>
    <dbReference type="NCBI Taxonomy" id="1307761"/>
    <lineage>
        <taxon>Bacteria</taxon>
        <taxon>Pseudomonadati</taxon>
        <taxon>Spirochaetota</taxon>
        <taxon>Spirochaetia</taxon>
        <taxon>Spirochaetales</taxon>
        <taxon>Spirochaetaceae</taxon>
        <taxon>Salinispira</taxon>
    </lineage>
</organism>
<dbReference type="InterPro" id="IPR002733">
    <property type="entry name" value="AMMECR1_domain"/>
</dbReference>
<dbReference type="NCBIfam" id="TIGR04335">
    <property type="entry name" value="AmmeMemoSam_A"/>
    <property type="match status" value="1"/>
</dbReference>
<dbReference type="PANTHER" id="PTHR13016">
    <property type="entry name" value="AMMECR1 HOMOLOG"/>
    <property type="match status" value="1"/>
</dbReference>
<evidence type="ECO:0000256" key="1">
    <source>
        <dbReference type="SAM" id="MobiDB-lite"/>
    </source>
</evidence>
<dbReference type="InterPro" id="IPR027623">
    <property type="entry name" value="AmmeMemoSam_A"/>
</dbReference>
<dbReference type="Pfam" id="PF01871">
    <property type="entry name" value="AMMECR1"/>
    <property type="match status" value="1"/>
</dbReference>
<evidence type="ECO:0000259" key="2">
    <source>
        <dbReference type="PROSITE" id="PS51112"/>
    </source>
</evidence>
<evidence type="ECO:0000313" key="3">
    <source>
        <dbReference type="EMBL" id="AHC16229.1"/>
    </source>
</evidence>
<dbReference type="InterPro" id="IPR036071">
    <property type="entry name" value="AMMECR1_dom_sf"/>
</dbReference>
<feature type="region of interest" description="Disordered" evidence="1">
    <location>
        <begin position="38"/>
        <end position="57"/>
    </location>
</feature>
<dbReference type="Gene3D" id="3.30.700.20">
    <property type="entry name" value="Hypothetical protein ph0010, domain 1"/>
    <property type="match status" value="1"/>
</dbReference>
<dbReference type="AlphaFoldDB" id="V5WL04"/>
<name>V5WL04_9SPIO</name>
<dbReference type="eggNOG" id="COG2078">
    <property type="taxonomic scope" value="Bacteria"/>
</dbReference>
<dbReference type="PANTHER" id="PTHR13016:SF0">
    <property type="entry name" value="AMME SYNDROME CANDIDATE GENE 1 PROTEIN"/>
    <property type="match status" value="1"/>
</dbReference>
<dbReference type="EMBL" id="CP006939">
    <property type="protein sequence ID" value="AHC16229.1"/>
    <property type="molecule type" value="Genomic_DNA"/>
</dbReference>
<dbReference type="Proteomes" id="UP000018680">
    <property type="component" value="Chromosome"/>
</dbReference>
<keyword evidence="4" id="KW-1185">Reference proteome</keyword>
<reference evidence="3 4" key="1">
    <citation type="journal article" date="2015" name="Stand. Genomic Sci.">
        <title>Complete genome sequence and description of Salinispira pacifica gen. nov., sp. nov., a novel spirochaete isolated form a hypersaline microbial mat.</title>
        <authorList>
            <person name="Ben Hania W."/>
            <person name="Joseph M."/>
            <person name="Schumann P."/>
            <person name="Bunk B."/>
            <person name="Fiebig A."/>
            <person name="Sproer C."/>
            <person name="Klenk H.P."/>
            <person name="Fardeau M.L."/>
            <person name="Spring S."/>
        </authorList>
    </citation>
    <scope>NUCLEOTIDE SEQUENCE [LARGE SCALE GENOMIC DNA]</scope>
    <source>
        <strain evidence="3 4">L21-RPul-D2</strain>
    </source>
</reference>